<dbReference type="AlphaFoldDB" id="A0A2J6S7R3"/>
<gene>
    <name evidence="2" type="ORF">L207DRAFT_524149</name>
</gene>
<evidence type="ECO:0000313" key="3">
    <source>
        <dbReference type="Proteomes" id="UP000235786"/>
    </source>
</evidence>
<dbReference type="Proteomes" id="UP000235786">
    <property type="component" value="Unassembled WGS sequence"/>
</dbReference>
<dbReference type="EMBL" id="KZ613939">
    <property type="protein sequence ID" value="PMD46797.1"/>
    <property type="molecule type" value="Genomic_DNA"/>
</dbReference>
<dbReference type="OrthoDB" id="3545468at2759"/>
<feature type="signal peptide" evidence="1">
    <location>
        <begin position="1"/>
        <end position="16"/>
    </location>
</feature>
<feature type="chain" id="PRO_5014332136" evidence="1">
    <location>
        <begin position="17"/>
        <end position="186"/>
    </location>
</feature>
<protein>
    <submittedName>
        <fullName evidence="2">Uncharacterized protein</fullName>
    </submittedName>
</protein>
<evidence type="ECO:0000256" key="1">
    <source>
        <dbReference type="SAM" id="SignalP"/>
    </source>
</evidence>
<accession>A0A2J6S7R3</accession>
<keyword evidence="1" id="KW-0732">Signal</keyword>
<evidence type="ECO:0000313" key="2">
    <source>
        <dbReference type="EMBL" id="PMD46797.1"/>
    </source>
</evidence>
<name>A0A2J6S7R3_HYAVF</name>
<reference evidence="2 3" key="1">
    <citation type="submission" date="2016-04" db="EMBL/GenBank/DDBJ databases">
        <title>A degradative enzymes factory behind the ericoid mycorrhizal symbiosis.</title>
        <authorList>
            <consortium name="DOE Joint Genome Institute"/>
            <person name="Martino E."/>
            <person name="Morin E."/>
            <person name="Grelet G."/>
            <person name="Kuo A."/>
            <person name="Kohler A."/>
            <person name="Daghino S."/>
            <person name="Barry K."/>
            <person name="Choi C."/>
            <person name="Cichocki N."/>
            <person name="Clum A."/>
            <person name="Copeland A."/>
            <person name="Hainaut M."/>
            <person name="Haridas S."/>
            <person name="Labutti K."/>
            <person name="Lindquist E."/>
            <person name="Lipzen A."/>
            <person name="Khouja H.-R."/>
            <person name="Murat C."/>
            <person name="Ohm R."/>
            <person name="Olson A."/>
            <person name="Spatafora J."/>
            <person name="Veneault-Fourrey C."/>
            <person name="Henrissat B."/>
            <person name="Grigoriev I."/>
            <person name="Martin F."/>
            <person name="Perotto S."/>
        </authorList>
    </citation>
    <scope>NUCLEOTIDE SEQUENCE [LARGE SCALE GENOMIC DNA]</scope>
    <source>
        <strain evidence="2 3">F</strain>
    </source>
</reference>
<sequence>MARLTLFILLLPFTAALPNITAIPLGLNTCSGYPSSFPTNGANADAFIFLPTLVDNPLLNNLPTYITSNTLVVALTNTTSPSVFCCDHGGAVLSALGDQTLLFPAGSRMMELEYLTSGVEGVQPETYVHEIGGVRQEGTFLGRANVTTWAFGRLADEGSWRVRLMGSGAEELQDGEVEGFLRVVAP</sequence>
<keyword evidence="3" id="KW-1185">Reference proteome</keyword>
<organism evidence="2 3">
    <name type="scientific">Hyaloscypha variabilis (strain UAMH 11265 / GT02V1 / F)</name>
    <name type="common">Meliniomyces variabilis</name>
    <dbReference type="NCBI Taxonomy" id="1149755"/>
    <lineage>
        <taxon>Eukaryota</taxon>
        <taxon>Fungi</taxon>
        <taxon>Dikarya</taxon>
        <taxon>Ascomycota</taxon>
        <taxon>Pezizomycotina</taxon>
        <taxon>Leotiomycetes</taxon>
        <taxon>Helotiales</taxon>
        <taxon>Hyaloscyphaceae</taxon>
        <taxon>Hyaloscypha</taxon>
        <taxon>Hyaloscypha variabilis</taxon>
    </lineage>
</organism>
<proteinExistence type="predicted"/>